<feature type="region of interest" description="Disordered" evidence="4">
    <location>
        <begin position="1"/>
        <end position="21"/>
    </location>
</feature>
<feature type="transmembrane region" description="Helical" evidence="5">
    <location>
        <begin position="58"/>
        <end position="78"/>
    </location>
</feature>
<dbReference type="PROSITE" id="PS50258">
    <property type="entry name" value="LNR"/>
    <property type="match status" value="1"/>
</dbReference>
<gene>
    <name evidence="7" type="ORF">TrVE_jg2153</name>
</gene>
<protein>
    <recommendedName>
        <fullName evidence="6">LNR domain-containing protein</fullName>
    </recommendedName>
</protein>
<feature type="transmembrane region" description="Helical" evidence="5">
    <location>
        <begin position="1655"/>
        <end position="1680"/>
    </location>
</feature>
<feature type="compositionally biased region" description="Basic and acidic residues" evidence="4">
    <location>
        <begin position="1"/>
        <end position="10"/>
    </location>
</feature>
<keyword evidence="3" id="KW-0325">Glycoprotein</keyword>
<evidence type="ECO:0000256" key="2">
    <source>
        <dbReference type="ARBA" id="ARBA00023157"/>
    </source>
</evidence>
<keyword evidence="5" id="KW-0472">Membrane</keyword>
<feature type="compositionally biased region" description="Polar residues" evidence="4">
    <location>
        <begin position="1376"/>
        <end position="1428"/>
    </location>
</feature>
<accession>A0A9W7BB29</accession>
<evidence type="ECO:0000256" key="1">
    <source>
        <dbReference type="ARBA" id="ARBA00022737"/>
    </source>
</evidence>
<organism evidence="7 8">
    <name type="scientific">Triparma verrucosa</name>
    <dbReference type="NCBI Taxonomy" id="1606542"/>
    <lineage>
        <taxon>Eukaryota</taxon>
        <taxon>Sar</taxon>
        <taxon>Stramenopiles</taxon>
        <taxon>Ochrophyta</taxon>
        <taxon>Bolidophyceae</taxon>
        <taxon>Parmales</taxon>
        <taxon>Triparmaceae</taxon>
        <taxon>Triparma</taxon>
    </lineage>
</organism>
<feature type="region of interest" description="Disordered" evidence="4">
    <location>
        <begin position="1774"/>
        <end position="1804"/>
    </location>
</feature>
<dbReference type="EMBL" id="BRXX01000020">
    <property type="protein sequence ID" value="GMH82885.1"/>
    <property type="molecule type" value="Genomic_DNA"/>
</dbReference>
<evidence type="ECO:0000256" key="3">
    <source>
        <dbReference type="ARBA" id="ARBA00023180"/>
    </source>
</evidence>
<feature type="region of interest" description="Disordered" evidence="4">
    <location>
        <begin position="849"/>
        <end position="891"/>
    </location>
</feature>
<name>A0A9W7BB29_9STRA</name>
<feature type="compositionally biased region" description="Acidic residues" evidence="4">
    <location>
        <begin position="1343"/>
        <end position="1356"/>
    </location>
</feature>
<feature type="compositionally biased region" description="Low complexity" evidence="4">
    <location>
        <begin position="1357"/>
        <end position="1375"/>
    </location>
</feature>
<keyword evidence="1" id="KW-0677">Repeat</keyword>
<proteinExistence type="predicted"/>
<keyword evidence="2" id="KW-1015">Disulfide bond</keyword>
<feature type="domain" description="LNR" evidence="6">
    <location>
        <begin position="632"/>
        <end position="667"/>
    </location>
</feature>
<evidence type="ECO:0000256" key="4">
    <source>
        <dbReference type="SAM" id="MobiDB-lite"/>
    </source>
</evidence>
<keyword evidence="5" id="KW-1133">Transmembrane helix</keyword>
<reference evidence="8" key="1">
    <citation type="journal article" date="2023" name="Commun. Biol.">
        <title>Genome analysis of Parmales, the sister group of diatoms, reveals the evolutionary specialization of diatoms from phago-mixotrophs to photoautotrophs.</title>
        <authorList>
            <person name="Ban H."/>
            <person name="Sato S."/>
            <person name="Yoshikawa S."/>
            <person name="Yamada K."/>
            <person name="Nakamura Y."/>
            <person name="Ichinomiya M."/>
            <person name="Sato N."/>
            <person name="Blanc-Mathieu R."/>
            <person name="Endo H."/>
            <person name="Kuwata A."/>
            <person name="Ogata H."/>
        </authorList>
    </citation>
    <scope>NUCLEOTIDE SEQUENCE [LARGE SCALE GENOMIC DNA]</scope>
    <source>
        <strain evidence="8">NIES 3699</strain>
    </source>
</reference>
<feature type="region of interest" description="Disordered" evidence="4">
    <location>
        <begin position="1343"/>
        <end position="1442"/>
    </location>
</feature>
<dbReference type="SMART" id="SM00004">
    <property type="entry name" value="NL"/>
    <property type="match status" value="1"/>
</dbReference>
<sequence>MAENLLDVRTEQSTPAPKPKQGFCGSCCNSFMRWVLSEIDDRIPLPLLTIWNDINPTVRVATVFTIFAFIYFLCNVIYSALTTEVVSNYVSLSNINKQMYFLTLPSWFPLISGQVYCFSNITCDKVPIPISDTFYMDTQGKWSSEHTFTAAKSSVKVDMRGFERGNKGYKEALINLKSAVDDIMDTMKNQPAYMNILEMMYFQKTELYNYTKVKELENGTFAEESVERQDFSARFNVDFRELLNPGDSAQIFLESTCLPGSSDNFALELSMNPNFAAKVTKGDEGMITLELNPPSGTRACFPGSTQALGTKGAQVRCEMYFDVNVVTLASAINLQLERAYANVNVTDADIAAIKKEHFTSSAKAKNGIPKWSAKAFSAQTQIIFAPKTLSKDSFKKGDYMNLNGPKNASKMDEFAYMITSGAEHMFLPNVTAWVDDCNKPCEVSATFEECEAMDFSLELSLYKYMYNERLQQFESATQTFIEDSTTPDEVFGTKAYTNGLECGNMGLKPPQDICVEFDDCFSQMVFDENGALVEEEETTESNYWFTDYDDDWAQWYQEYYYPWLSEDGDAASDTCGPAGDGKGYLIFDMSRERGELEAAERISTCYNNYKEFSLSKDLGKSLTGSLGRGEYCEWSLDPPMCIKSFIGDGWCDQENNNPCCNWDGGDCCPETCNDNGKPYDCGQAGYRCAARSQCKDKGGVPIDKCTCHKSCAECRSNEEFVPDMFWPVHEWECSKCHSGDIKMIDDGTGTLVPDTDPESTATGMCVDGPGRPSAWLKKTDPLMCYSNFPMFFDQYDGTQPKADGNGGETGECTEPWLIGPPAFQVSCSFDANSDQVMCTPASNNECWFGGSDDDDNGPPIDDDNGPPNDDFGGRRRASGYDDDGGNCNPQDDYDCRYTEQNGGPDTIIVEEMCRSLVRDSPSITDIPKQFDFQDESRSNTTCRRLSKPFDPGTGQHCVNIVGPEEGALELGAPKERPANTTYQFRGDLDHQKKNLFGFQAPESVFKLTFEERLLVSKGAERHYVRFSTCSDRFDDKKGGYMDDTEIYLFNGRTQKLEAYNDDCFSKDLQYRNLDPTKKGKTNGWASCKGTSLSCASISLESDTEYYAVVTRYCDDIWGDGCTVEKKMKFDLVVEVSTDQRYYEGEATFEEEEAEIDPCMDDCLSNVDWLIAYDECERGSFWEYGVLFDECIDDCPDTVITQLEEDMDSCENDNAGDDFYYGDDYGGWDDYYGGWDDDFGGWDDDFGGWDDDFGGWDDDFGGWDDDYGGYGGGCGDECWYDDNFYELYDKIDSSGECTDQQKVDLKALSCVADCAEADVTRFIEWNVWQCADYGDDWGGDDYWDDDDNGLGGWDDDNSGSGNDDNSGSMTDDNSGSMTDDNSGSMIDDNSGSMTDDNSGSMTDDNSGSMTDDNSGSMTDDNSGSMTDDNSGSEDGDARRLESTNSNVCATCVGPTDTSTALSSECHLAVEACKADAGRFGCNSIGETVKMFAKDWDMVKFPLGVPCTDPTNGYPLIKYAESQLKGKSLMVEDTVWTNFYKDNKKWTMNKYALSNSTVYKLAQVYDNCFGEFATNEFTYMMRLSGGDRILNENYMKAEGLHCRNPFVDSMEASAKSSGGGSFTKKSAIDINARLNEPTRLVEQYYTCTEKKRENPGAVLGSSITLASVFTASITSVLVILITKYYLFIKKDKAVDCEFTDNEMTVMSRVIALKELERIGGLNGRKGEVGDVAKKAGLGKVVGYVTDSDGTQRKANLMERSGELMPPMRVRLNTEDAEGGRGAAIPPKLEEASNPLQQKRESSKTKLPVGGEIALSTMGGAGKETHL</sequence>
<evidence type="ECO:0000313" key="8">
    <source>
        <dbReference type="Proteomes" id="UP001165160"/>
    </source>
</evidence>
<evidence type="ECO:0000259" key="6">
    <source>
        <dbReference type="PROSITE" id="PS50258"/>
    </source>
</evidence>
<comment type="caution">
    <text evidence="7">The sequence shown here is derived from an EMBL/GenBank/DDBJ whole genome shotgun (WGS) entry which is preliminary data.</text>
</comment>
<dbReference type="InterPro" id="IPR000800">
    <property type="entry name" value="Notch_dom"/>
</dbReference>
<evidence type="ECO:0000313" key="7">
    <source>
        <dbReference type="EMBL" id="GMH82885.1"/>
    </source>
</evidence>
<evidence type="ECO:0000256" key="5">
    <source>
        <dbReference type="SAM" id="Phobius"/>
    </source>
</evidence>
<keyword evidence="5" id="KW-0812">Transmembrane</keyword>
<dbReference type="Proteomes" id="UP001165160">
    <property type="component" value="Unassembled WGS sequence"/>
</dbReference>
<feature type="compositionally biased region" description="Acidic residues" evidence="4">
    <location>
        <begin position="851"/>
        <end position="864"/>
    </location>
</feature>
<keyword evidence="8" id="KW-1185">Reference proteome</keyword>